<sequence>MRSIRPPSMCFLLLTCIYDDIEALISNELLQPEVIWLLGELQNTSGALGLSTVTIKLIGADGEEKVACSVGTDPVGAAYKAIDNIGMVKPKISVSKQKIMQKIHEELIQHAFHAQIMHTLLEFCHSLVVLAAGFSF</sequence>
<protein>
    <submittedName>
        <fullName evidence="4">2-isopropylmalate synthase A-like</fullName>
    </submittedName>
</protein>
<gene>
    <name evidence="4" type="ORF">M6B38_380800</name>
</gene>
<evidence type="ECO:0000256" key="1">
    <source>
        <dbReference type="ARBA" id="ARBA00022679"/>
    </source>
</evidence>
<dbReference type="Pfam" id="PF08502">
    <property type="entry name" value="LeuA_dimer"/>
    <property type="match status" value="1"/>
</dbReference>
<evidence type="ECO:0000259" key="3">
    <source>
        <dbReference type="Pfam" id="PF08502"/>
    </source>
</evidence>
<organism evidence="4 5">
    <name type="scientific">Iris pallida</name>
    <name type="common">Sweet iris</name>
    <dbReference type="NCBI Taxonomy" id="29817"/>
    <lineage>
        <taxon>Eukaryota</taxon>
        <taxon>Viridiplantae</taxon>
        <taxon>Streptophyta</taxon>
        <taxon>Embryophyta</taxon>
        <taxon>Tracheophyta</taxon>
        <taxon>Spermatophyta</taxon>
        <taxon>Magnoliopsida</taxon>
        <taxon>Liliopsida</taxon>
        <taxon>Asparagales</taxon>
        <taxon>Iridaceae</taxon>
        <taxon>Iridoideae</taxon>
        <taxon>Irideae</taxon>
        <taxon>Iris</taxon>
    </lineage>
</organism>
<proteinExistence type="predicted"/>
<dbReference type="GO" id="GO:0003852">
    <property type="term" value="F:2-isopropylmalate synthase activity"/>
    <property type="evidence" value="ECO:0007669"/>
    <property type="project" value="InterPro"/>
</dbReference>
<accession>A0AAX6G972</accession>
<evidence type="ECO:0000313" key="4">
    <source>
        <dbReference type="EMBL" id="KAJ6824917.1"/>
    </source>
</evidence>
<keyword evidence="2" id="KW-0732">Signal</keyword>
<dbReference type="AlphaFoldDB" id="A0AAX6G972"/>
<feature type="signal peptide" evidence="2">
    <location>
        <begin position="1"/>
        <end position="23"/>
    </location>
</feature>
<keyword evidence="1" id="KW-0808">Transferase</keyword>
<dbReference type="InterPro" id="IPR013709">
    <property type="entry name" value="2-isopropylmalate_synth_dimer"/>
</dbReference>
<dbReference type="Proteomes" id="UP001140949">
    <property type="component" value="Unassembled WGS sequence"/>
</dbReference>
<evidence type="ECO:0000313" key="5">
    <source>
        <dbReference type="Proteomes" id="UP001140949"/>
    </source>
</evidence>
<feature type="domain" description="2-isopropylmalate synthase LeuA allosteric (dimerisation)" evidence="3">
    <location>
        <begin position="19"/>
        <end position="96"/>
    </location>
</feature>
<reference evidence="4" key="2">
    <citation type="submission" date="2023-04" db="EMBL/GenBank/DDBJ databases">
        <authorList>
            <person name="Bruccoleri R.E."/>
            <person name="Oakeley E.J."/>
            <person name="Faust A.-M."/>
            <person name="Dessus-Babus S."/>
            <person name="Altorfer M."/>
            <person name="Burckhardt D."/>
            <person name="Oertli M."/>
            <person name="Naumann U."/>
            <person name="Petersen F."/>
            <person name="Wong J."/>
        </authorList>
    </citation>
    <scope>NUCLEOTIDE SEQUENCE</scope>
    <source>
        <strain evidence="4">GSM-AAB239-AS_SAM_17_03QT</strain>
        <tissue evidence="4">Leaf</tissue>
    </source>
</reference>
<name>A0AAX6G972_IRIPA</name>
<keyword evidence="5" id="KW-1185">Reference proteome</keyword>
<comment type="caution">
    <text evidence="4">The sequence shown here is derived from an EMBL/GenBank/DDBJ whole genome shotgun (WGS) entry which is preliminary data.</text>
</comment>
<evidence type="ECO:0000256" key="2">
    <source>
        <dbReference type="SAM" id="SignalP"/>
    </source>
</evidence>
<dbReference type="GO" id="GO:0009098">
    <property type="term" value="P:L-leucine biosynthetic process"/>
    <property type="evidence" value="ECO:0007669"/>
    <property type="project" value="InterPro"/>
</dbReference>
<dbReference type="EMBL" id="JANAVB010021797">
    <property type="protein sequence ID" value="KAJ6824917.1"/>
    <property type="molecule type" value="Genomic_DNA"/>
</dbReference>
<feature type="chain" id="PRO_5043466790" evidence="2">
    <location>
        <begin position="24"/>
        <end position="136"/>
    </location>
</feature>
<reference evidence="4" key="1">
    <citation type="journal article" date="2023" name="GigaByte">
        <title>Genome assembly of the bearded iris, Iris pallida Lam.</title>
        <authorList>
            <person name="Bruccoleri R.E."/>
            <person name="Oakeley E.J."/>
            <person name="Faust A.M.E."/>
            <person name="Altorfer M."/>
            <person name="Dessus-Babus S."/>
            <person name="Burckhardt D."/>
            <person name="Oertli M."/>
            <person name="Naumann U."/>
            <person name="Petersen F."/>
            <person name="Wong J."/>
        </authorList>
    </citation>
    <scope>NUCLEOTIDE SEQUENCE</scope>
    <source>
        <strain evidence="4">GSM-AAB239-AS_SAM_17_03QT</strain>
    </source>
</reference>